<sequence length="155" mass="16341">MTIFGVTLSAAIIWLIIAAVCGLIEAATMGLTTIWFTGGAIIASVVAMARFSVLVQVIVFLVVSVLLIYFTRPLAKKKLKVGNEKTNVDALAGKEAIVTQTIQPFGAGQAKVDGLTWTAVAKEAHATIESGTTVVIDRVEGVKLIVSPSEEQSLK</sequence>
<dbReference type="Proteomes" id="UP001524502">
    <property type="component" value="Unassembled WGS sequence"/>
</dbReference>
<evidence type="ECO:0000259" key="6">
    <source>
        <dbReference type="Pfam" id="PF01957"/>
    </source>
</evidence>
<comment type="caution">
    <text evidence="7">The sequence shown here is derived from an EMBL/GenBank/DDBJ whole genome shotgun (WGS) entry which is preliminary data.</text>
</comment>
<dbReference type="PANTHER" id="PTHR33507:SF3">
    <property type="entry name" value="INNER MEMBRANE PROTEIN YBBJ"/>
    <property type="match status" value="1"/>
</dbReference>
<evidence type="ECO:0000256" key="5">
    <source>
        <dbReference type="SAM" id="Phobius"/>
    </source>
</evidence>
<dbReference type="RefSeq" id="WP_256130558.1">
    <property type="nucleotide sequence ID" value="NZ_JANFXK010000001.1"/>
</dbReference>
<evidence type="ECO:0000256" key="4">
    <source>
        <dbReference type="ARBA" id="ARBA00023136"/>
    </source>
</evidence>
<protein>
    <submittedName>
        <fullName evidence="7">NfeD family protein</fullName>
    </submittedName>
</protein>
<dbReference type="InterPro" id="IPR052165">
    <property type="entry name" value="Membrane_assoc_protease"/>
</dbReference>
<evidence type="ECO:0000313" key="8">
    <source>
        <dbReference type="Proteomes" id="UP001524502"/>
    </source>
</evidence>
<proteinExistence type="predicted"/>
<keyword evidence="8" id="KW-1185">Reference proteome</keyword>
<feature type="transmembrane region" description="Helical" evidence="5">
    <location>
        <begin position="42"/>
        <end position="70"/>
    </location>
</feature>
<name>A0ABT1RJL3_9FIRM</name>
<evidence type="ECO:0000256" key="2">
    <source>
        <dbReference type="ARBA" id="ARBA00022692"/>
    </source>
</evidence>
<dbReference type="PANTHER" id="PTHR33507">
    <property type="entry name" value="INNER MEMBRANE PROTEIN YBBJ"/>
    <property type="match status" value="1"/>
</dbReference>
<dbReference type="Gene3D" id="2.40.50.140">
    <property type="entry name" value="Nucleic acid-binding proteins"/>
    <property type="match status" value="1"/>
</dbReference>
<keyword evidence="4 5" id="KW-0472">Membrane</keyword>
<dbReference type="InterPro" id="IPR012340">
    <property type="entry name" value="NA-bd_OB-fold"/>
</dbReference>
<dbReference type="Pfam" id="PF01957">
    <property type="entry name" value="NfeD"/>
    <property type="match status" value="1"/>
</dbReference>
<evidence type="ECO:0000256" key="1">
    <source>
        <dbReference type="ARBA" id="ARBA00004141"/>
    </source>
</evidence>
<keyword evidence="2 5" id="KW-0812">Transmembrane</keyword>
<evidence type="ECO:0000313" key="7">
    <source>
        <dbReference type="EMBL" id="MCQ4635364.1"/>
    </source>
</evidence>
<gene>
    <name evidence="7" type="ORF">NE619_01360</name>
</gene>
<dbReference type="EMBL" id="JANFXK010000001">
    <property type="protein sequence ID" value="MCQ4635364.1"/>
    <property type="molecule type" value="Genomic_DNA"/>
</dbReference>
<keyword evidence="3 5" id="KW-1133">Transmembrane helix</keyword>
<reference evidence="7 8" key="1">
    <citation type="submission" date="2022-06" db="EMBL/GenBank/DDBJ databases">
        <title>Isolation of gut microbiota from human fecal samples.</title>
        <authorList>
            <person name="Pamer E.G."/>
            <person name="Barat B."/>
            <person name="Waligurski E."/>
            <person name="Medina S."/>
            <person name="Paddock L."/>
            <person name="Mostad J."/>
        </authorList>
    </citation>
    <scope>NUCLEOTIDE SEQUENCE [LARGE SCALE GENOMIC DNA]</scope>
    <source>
        <strain evidence="7 8">SL.3.17</strain>
    </source>
</reference>
<comment type="subcellular location">
    <subcellularLocation>
        <location evidence="1">Membrane</location>
        <topology evidence="1">Multi-pass membrane protein</topology>
    </subcellularLocation>
</comment>
<evidence type="ECO:0000256" key="3">
    <source>
        <dbReference type="ARBA" id="ARBA00022989"/>
    </source>
</evidence>
<feature type="domain" description="NfeD-like C-terminal" evidence="6">
    <location>
        <begin position="88"/>
        <end position="148"/>
    </location>
</feature>
<dbReference type="InterPro" id="IPR002810">
    <property type="entry name" value="NfeD-like_C"/>
</dbReference>
<organism evidence="7 8">
    <name type="scientific">Anaerovorax odorimutans</name>
    <dbReference type="NCBI Taxonomy" id="109327"/>
    <lineage>
        <taxon>Bacteria</taxon>
        <taxon>Bacillati</taxon>
        <taxon>Bacillota</taxon>
        <taxon>Clostridia</taxon>
        <taxon>Peptostreptococcales</taxon>
        <taxon>Anaerovoracaceae</taxon>
        <taxon>Anaerovorax</taxon>
    </lineage>
</organism>
<accession>A0ABT1RJL3</accession>
<dbReference type="SUPFAM" id="SSF141322">
    <property type="entry name" value="NfeD domain-like"/>
    <property type="match status" value="1"/>
</dbReference>